<dbReference type="InterPro" id="IPR025668">
    <property type="entry name" value="Tnp_DDE_dom"/>
</dbReference>
<evidence type="ECO:0000313" key="3">
    <source>
        <dbReference type="Proteomes" id="UP000600101"/>
    </source>
</evidence>
<feature type="domain" description="Transposase DDE" evidence="1">
    <location>
        <begin position="15"/>
        <end position="448"/>
    </location>
</feature>
<dbReference type="InterPro" id="IPR047960">
    <property type="entry name" value="Transpos_IS1380"/>
</dbReference>
<protein>
    <submittedName>
        <fullName evidence="2">IS1380 family transposase</fullName>
    </submittedName>
</protein>
<dbReference type="AlphaFoldDB" id="A0A9X0R5L6"/>
<dbReference type="SUPFAM" id="SSF53098">
    <property type="entry name" value="Ribonuclease H-like"/>
    <property type="match status" value="1"/>
</dbReference>
<reference evidence="2" key="1">
    <citation type="submission" date="2020-08" db="EMBL/GenBank/DDBJ databases">
        <authorList>
            <person name="Hu Y."/>
            <person name="Nguyen S.V."/>
            <person name="Li F."/>
            <person name="Fanning S."/>
        </authorList>
    </citation>
    <scope>NUCLEOTIDE SEQUENCE</scope>
    <source>
        <strain evidence="2">SYSU D8009</strain>
    </source>
</reference>
<dbReference type="EMBL" id="JACOMF010000206">
    <property type="protein sequence ID" value="MBC4019395.1"/>
    <property type="molecule type" value="Genomic_DNA"/>
</dbReference>
<dbReference type="Proteomes" id="UP000600101">
    <property type="component" value="Unassembled WGS sequence"/>
</dbReference>
<dbReference type="InterPro" id="IPR012337">
    <property type="entry name" value="RNaseH-like_sf"/>
</dbReference>
<organism evidence="2 3">
    <name type="scientific">Siccirubricoccus deserti</name>
    <dbReference type="NCBI Taxonomy" id="2013562"/>
    <lineage>
        <taxon>Bacteria</taxon>
        <taxon>Pseudomonadati</taxon>
        <taxon>Pseudomonadota</taxon>
        <taxon>Alphaproteobacteria</taxon>
        <taxon>Acetobacterales</taxon>
        <taxon>Roseomonadaceae</taxon>
        <taxon>Siccirubricoccus</taxon>
    </lineage>
</organism>
<comment type="caution">
    <text evidence="2">The sequence shown here is derived from an EMBL/GenBank/DDBJ whole genome shotgun (WGS) entry which is preliminary data.</text>
</comment>
<name>A0A9X0R5L6_9PROT</name>
<dbReference type="Pfam" id="PF13701">
    <property type="entry name" value="DDE_Tnp_1_4"/>
    <property type="match status" value="1"/>
</dbReference>
<sequence length="449" mass="50199">MPAKVEPTPPLPGLSPVGGKPLVARFDGGRLSSDGGVLALREIERRLGVADRLAACLEDPRAWEQVRHGLADIIRFRLLMIAAGYEDGNDAAALRHDPAFKLALDRLPDAAALCSQPTISRLENLPDLRALLRMGRAMVGLYCDSFRQVPRRIVLDLDDTFDAVHGGQQLRLFNAYHDEYGFQPLVVFDSEGRPVAAMLRPARRPNGAEARGFLRRLVREIRGHWPRVEILIRADSHFCAPEVLDFCRAARIDFVLGVAATTTLRGQVAALEESTAAHQAARPGEGKLRRYKAVFDGARSWSRVERIIARVEAGPQGTDTRFVVTSLASGDPRRIYEEIYCGRGQAENHIKAWKRHLAADRTSCMKATANAFRLLLHTGAYWLLWSLRSLMPKRSAWRVAQFDTLRLRLVKLAMRVVELKTRVTLHLPAACPEQAIIRLVLDRLPRLTC</sequence>
<gene>
    <name evidence="2" type="ORF">H7965_29825</name>
</gene>
<keyword evidence="3" id="KW-1185">Reference proteome</keyword>
<accession>A0A9X0R5L6</accession>
<dbReference type="NCBIfam" id="NF033539">
    <property type="entry name" value="transpos_IS1380"/>
    <property type="match status" value="1"/>
</dbReference>
<proteinExistence type="predicted"/>
<evidence type="ECO:0000259" key="1">
    <source>
        <dbReference type="Pfam" id="PF13701"/>
    </source>
</evidence>
<evidence type="ECO:0000313" key="2">
    <source>
        <dbReference type="EMBL" id="MBC4019395.1"/>
    </source>
</evidence>
<dbReference type="RefSeq" id="WP_186774087.1">
    <property type="nucleotide sequence ID" value="NZ_JACOMF010000206.1"/>
</dbReference>